<evidence type="ECO:0000313" key="3">
    <source>
        <dbReference type="Proteomes" id="UP000215914"/>
    </source>
</evidence>
<dbReference type="EMBL" id="MNCJ02000328">
    <property type="protein sequence ID" value="KAF5773656.1"/>
    <property type="molecule type" value="Genomic_DNA"/>
</dbReference>
<evidence type="ECO:0000313" key="1">
    <source>
        <dbReference type="EMBL" id="KAF5773656.1"/>
    </source>
</evidence>
<dbReference type="InParanoid" id="A0A251SSR5"/>
<proteinExistence type="predicted"/>
<dbReference type="STRING" id="4232.A0A251SSR5"/>
<dbReference type="InterPro" id="IPR036525">
    <property type="entry name" value="Tubulin/FtsZ_GTPase_sf"/>
</dbReference>
<evidence type="ECO:0000313" key="2">
    <source>
        <dbReference type="EMBL" id="OTG01764.1"/>
    </source>
</evidence>
<dbReference type="AlphaFoldDB" id="A0A251SSR5"/>
<dbReference type="SUPFAM" id="SSF52490">
    <property type="entry name" value="Tubulin nucleotide-binding domain-like"/>
    <property type="match status" value="1"/>
</dbReference>
<name>A0A251SSR5_HELAN</name>
<dbReference type="Gramene" id="mRNA:HanXRQr2_Chr13g0591001">
    <property type="protein sequence ID" value="mRNA:HanXRQr2_Chr13g0591001"/>
    <property type="gene ID" value="HanXRQr2_Chr13g0591001"/>
</dbReference>
<reference evidence="1" key="3">
    <citation type="submission" date="2020-06" db="EMBL/GenBank/DDBJ databases">
        <title>Helianthus annuus Genome sequencing and assembly Release 2.</title>
        <authorList>
            <person name="Gouzy J."/>
            <person name="Langlade N."/>
            <person name="Munos S."/>
        </authorList>
    </citation>
    <scope>NUCLEOTIDE SEQUENCE</scope>
    <source>
        <tissue evidence="1">Leaves</tissue>
    </source>
</reference>
<sequence>MYLDPRVINGIQTGEYRNLYSHQNIFNSKEGGGARNNWASGYHQKLDQTYSVFPNQNEISDVVVQPYRLF</sequence>
<dbReference type="Gene3D" id="3.40.50.1440">
    <property type="entry name" value="Tubulin/FtsZ, GTPase domain"/>
    <property type="match status" value="1"/>
</dbReference>
<gene>
    <name evidence="2" type="ORF">HannXRQ_Chr13g0405551</name>
    <name evidence="1" type="ORF">HanXRQr2_Chr13g0591001</name>
</gene>
<accession>A0A251SSR5</accession>
<keyword evidence="3" id="KW-1185">Reference proteome</keyword>
<organism evidence="2 3">
    <name type="scientific">Helianthus annuus</name>
    <name type="common">Common sunflower</name>
    <dbReference type="NCBI Taxonomy" id="4232"/>
    <lineage>
        <taxon>Eukaryota</taxon>
        <taxon>Viridiplantae</taxon>
        <taxon>Streptophyta</taxon>
        <taxon>Embryophyta</taxon>
        <taxon>Tracheophyta</taxon>
        <taxon>Spermatophyta</taxon>
        <taxon>Magnoliopsida</taxon>
        <taxon>eudicotyledons</taxon>
        <taxon>Gunneridae</taxon>
        <taxon>Pentapetalae</taxon>
        <taxon>asterids</taxon>
        <taxon>campanulids</taxon>
        <taxon>Asterales</taxon>
        <taxon>Asteraceae</taxon>
        <taxon>Asteroideae</taxon>
        <taxon>Heliantheae alliance</taxon>
        <taxon>Heliantheae</taxon>
        <taxon>Helianthus</taxon>
    </lineage>
</organism>
<dbReference type="EMBL" id="CM007902">
    <property type="protein sequence ID" value="OTG01764.1"/>
    <property type="molecule type" value="Genomic_DNA"/>
</dbReference>
<protein>
    <submittedName>
        <fullName evidence="1 2">Tubulin</fullName>
    </submittedName>
</protein>
<reference evidence="1 3" key="1">
    <citation type="journal article" date="2017" name="Nature">
        <title>The sunflower genome provides insights into oil metabolism, flowering and Asterid evolution.</title>
        <authorList>
            <person name="Badouin H."/>
            <person name="Gouzy J."/>
            <person name="Grassa C.J."/>
            <person name="Murat F."/>
            <person name="Staton S.E."/>
            <person name="Cottret L."/>
            <person name="Lelandais-Briere C."/>
            <person name="Owens G.L."/>
            <person name="Carrere S."/>
            <person name="Mayjonade B."/>
            <person name="Legrand L."/>
            <person name="Gill N."/>
            <person name="Kane N.C."/>
            <person name="Bowers J.E."/>
            <person name="Hubner S."/>
            <person name="Bellec A."/>
            <person name="Berard A."/>
            <person name="Berges H."/>
            <person name="Blanchet N."/>
            <person name="Boniface M.C."/>
            <person name="Brunel D."/>
            <person name="Catrice O."/>
            <person name="Chaidir N."/>
            <person name="Claudel C."/>
            <person name="Donnadieu C."/>
            <person name="Faraut T."/>
            <person name="Fievet G."/>
            <person name="Helmstetter N."/>
            <person name="King M."/>
            <person name="Knapp S.J."/>
            <person name="Lai Z."/>
            <person name="Le Paslier M.C."/>
            <person name="Lippi Y."/>
            <person name="Lorenzon L."/>
            <person name="Mandel J.R."/>
            <person name="Marage G."/>
            <person name="Marchand G."/>
            <person name="Marquand E."/>
            <person name="Bret-Mestries E."/>
            <person name="Morien E."/>
            <person name="Nambeesan S."/>
            <person name="Nguyen T."/>
            <person name="Pegot-Espagnet P."/>
            <person name="Pouilly N."/>
            <person name="Raftis F."/>
            <person name="Sallet E."/>
            <person name="Schiex T."/>
            <person name="Thomas J."/>
            <person name="Vandecasteele C."/>
            <person name="Vares D."/>
            <person name="Vear F."/>
            <person name="Vautrin S."/>
            <person name="Crespi M."/>
            <person name="Mangin B."/>
            <person name="Burke J.M."/>
            <person name="Salse J."/>
            <person name="Munos S."/>
            <person name="Vincourt P."/>
            <person name="Rieseberg L.H."/>
            <person name="Langlade N.B."/>
        </authorList>
    </citation>
    <scope>NUCLEOTIDE SEQUENCE [LARGE SCALE GENOMIC DNA]</scope>
    <source>
        <strain evidence="3">cv. SF193</strain>
        <tissue evidence="1">Leaves</tissue>
    </source>
</reference>
<reference evidence="2" key="2">
    <citation type="submission" date="2017-02" db="EMBL/GenBank/DDBJ databases">
        <title>Sunflower complete genome.</title>
        <authorList>
            <person name="Langlade N."/>
            <person name="Munos S."/>
        </authorList>
    </citation>
    <scope>NUCLEOTIDE SEQUENCE [LARGE SCALE GENOMIC DNA]</scope>
    <source>
        <tissue evidence="2">Leaves</tissue>
    </source>
</reference>
<dbReference type="Proteomes" id="UP000215914">
    <property type="component" value="Chromosome 13"/>
</dbReference>